<gene>
    <name evidence="2" type="ORF">N658DRAFT_309098</name>
</gene>
<protein>
    <submittedName>
        <fullName evidence="2">Uncharacterized protein</fullName>
    </submittedName>
</protein>
<reference evidence="2" key="2">
    <citation type="submission" date="2023-05" db="EMBL/GenBank/DDBJ databases">
        <authorList>
            <consortium name="Lawrence Berkeley National Laboratory"/>
            <person name="Steindorff A."/>
            <person name="Hensen N."/>
            <person name="Bonometti L."/>
            <person name="Westerberg I."/>
            <person name="Brannstrom I.O."/>
            <person name="Guillou S."/>
            <person name="Cros-Aarteil S."/>
            <person name="Calhoun S."/>
            <person name="Haridas S."/>
            <person name="Kuo A."/>
            <person name="Mondo S."/>
            <person name="Pangilinan J."/>
            <person name="Riley R."/>
            <person name="Labutti K."/>
            <person name="Andreopoulos B."/>
            <person name="Lipzen A."/>
            <person name="Chen C."/>
            <person name="Yanf M."/>
            <person name="Daum C."/>
            <person name="Ng V."/>
            <person name="Clum A."/>
            <person name="Ohm R."/>
            <person name="Martin F."/>
            <person name="Silar P."/>
            <person name="Natvig D."/>
            <person name="Lalanne C."/>
            <person name="Gautier V."/>
            <person name="Ament-Velasquez S.L."/>
            <person name="Kruys A."/>
            <person name="Hutchinson M.I."/>
            <person name="Powell A.J."/>
            <person name="Barry K."/>
            <person name="Miller A.N."/>
            <person name="Grigoriev I.V."/>
            <person name="Debuchy R."/>
            <person name="Gladieux P."/>
            <person name="Thoren M.H."/>
            <person name="Johannesson H."/>
        </authorList>
    </citation>
    <scope>NUCLEOTIDE SEQUENCE</scope>
    <source>
        <strain evidence="2">CBS 757.83</strain>
    </source>
</reference>
<proteinExistence type="predicted"/>
<comment type="caution">
    <text evidence="2">The sequence shown here is derived from an EMBL/GenBank/DDBJ whole genome shotgun (WGS) entry which is preliminary data.</text>
</comment>
<evidence type="ECO:0000313" key="2">
    <source>
        <dbReference type="EMBL" id="KAK4103321.1"/>
    </source>
</evidence>
<feature type="compositionally biased region" description="Low complexity" evidence="1">
    <location>
        <begin position="149"/>
        <end position="159"/>
    </location>
</feature>
<keyword evidence="3" id="KW-1185">Reference proteome</keyword>
<organism evidence="2 3">
    <name type="scientific">Parathielavia hyrcaniae</name>
    <dbReference type="NCBI Taxonomy" id="113614"/>
    <lineage>
        <taxon>Eukaryota</taxon>
        <taxon>Fungi</taxon>
        <taxon>Dikarya</taxon>
        <taxon>Ascomycota</taxon>
        <taxon>Pezizomycotina</taxon>
        <taxon>Sordariomycetes</taxon>
        <taxon>Sordariomycetidae</taxon>
        <taxon>Sordariales</taxon>
        <taxon>Chaetomiaceae</taxon>
        <taxon>Parathielavia</taxon>
    </lineage>
</organism>
<sequence>MRYQYSVRIQLFQMPSSSCPVPDVCFLHANAPGPYLVSNRPSSANSGFESPMSNKCIVRSTDHGHVSFRYLRVRLSSRLSGPLCSGFRLGSETRRARQGKQDCSLVQLIQTDYGLATNEALGVHQWRSRDVGRLLRVAAEWRCPASAAARPAAPAGPCPLNQAAGETRV</sequence>
<evidence type="ECO:0000256" key="1">
    <source>
        <dbReference type="SAM" id="MobiDB-lite"/>
    </source>
</evidence>
<dbReference type="AlphaFoldDB" id="A0AAN6Q9D8"/>
<dbReference type="EMBL" id="MU863629">
    <property type="protein sequence ID" value="KAK4103321.1"/>
    <property type="molecule type" value="Genomic_DNA"/>
</dbReference>
<dbReference type="Proteomes" id="UP001305647">
    <property type="component" value="Unassembled WGS sequence"/>
</dbReference>
<feature type="region of interest" description="Disordered" evidence="1">
    <location>
        <begin position="149"/>
        <end position="169"/>
    </location>
</feature>
<name>A0AAN6Q9D8_9PEZI</name>
<accession>A0AAN6Q9D8</accession>
<evidence type="ECO:0000313" key="3">
    <source>
        <dbReference type="Proteomes" id="UP001305647"/>
    </source>
</evidence>
<reference evidence="2" key="1">
    <citation type="journal article" date="2023" name="Mol. Phylogenet. Evol.">
        <title>Genome-scale phylogeny and comparative genomics of the fungal order Sordariales.</title>
        <authorList>
            <person name="Hensen N."/>
            <person name="Bonometti L."/>
            <person name="Westerberg I."/>
            <person name="Brannstrom I.O."/>
            <person name="Guillou S."/>
            <person name="Cros-Aarteil S."/>
            <person name="Calhoun S."/>
            <person name="Haridas S."/>
            <person name="Kuo A."/>
            <person name="Mondo S."/>
            <person name="Pangilinan J."/>
            <person name="Riley R."/>
            <person name="LaButti K."/>
            <person name="Andreopoulos B."/>
            <person name="Lipzen A."/>
            <person name="Chen C."/>
            <person name="Yan M."/>
            <person name="Daum C."/>
            <person name="Ng V."/>
            <person name="Clum A."/>
            <person name="Steindorff A."/>
            <person name="Ohm R.A."/>
            <person name="Martin F."/>
            <person name="Silar P."/>
            <person name="Natvig D.O."/>
            <person name="Lalanne C."/>
            <person name="Gautier V."/>
            <person name="Ament-Velasquez S.L."/>
            <person name="Kruys A."/>
            <person name="Hutchinson M.I."/>
            <person name="Powell A.J."/>
            <person name="Barry K."/>
            <person name="Miller A.N."/>
            <person name="Grigoriev I.V."/>
            <person name="Debuchy R."/>
            <person name="Gladieux P."/>
            <person name="Hiltunen Thoren M."/>
            <person name="Johannesson H."/>
        </authorList>
    </citation>
    <scope>NUCLEOTIDE SEQUENCE</scope>
    <source>
        <strain evidence="2">CBS 757.83</strain>
    </source>
</reference>